<comment type="caution">
    <text evidence="2">The sequence shown here is derived from an EMBL/GenBank/DDBJ whole genome shotgun (WGS) entry which is preliminary data.</text>
</comment>
<dbReference type="Proteomes" id="UP000023795">
    <property type="component" value="Unassembled WGS sequence"/>
</dbReference>
<dbReference type="RefSeq" id="WP_009501569.1">
    <property type="nucleotide sequence ID" value="NZ_ANIN01000002.1"/>
</dbReference>
<evidence type="ECO:0000313" key="2">
    <source>
        <dbReference type="EMBL" id="ELA08057.1"/>
    </source>
</evidence>
<name>L2F4Y2_9GAMM</name>
<sequence length="68" mass="7745">MPDVNKKEAAFGVYVFIVVAVRIFLSAVMPIYAIVKDVQNDKIMWAVADFVLFFPIGTIRGLMYLFEL</sequence>
<reference evidence="2 3" key="1">
    <citation type="journal article" date="2013" name="Genome Announc.">
        <title>Genome Sequence of Moraxella macacae 0408225, a Novel Bacterial Species Isolated from a Cynomolgus Macaque with Epistaxis.</title>
        <authorList>
            <person name="Ladner J.T."/>
            <person name="Whitehouse C.A."/>
            <person name="Koroleva G.I."/>
            <person name="Palacios G.F."/>
        </authorList>
    </citation>
    <scope>NUCLEOTIDE SEQUENCE [LARGE SCALE GENOMIC DNA]</scope>
    <source>
        <strain evidence="2 3">0408225</strain>
    </source>
</reference>
<dbReference type="AlphaFoldDB" id="L2F4Y2"/>
<dbReference type="EMBL" id="ANIN01000002">
    <property type="protein sequence ID" value="ELA08057.1"/>
    <property type="molecule type" value="Genomic_DNA"/>
</dbReference>
<organism evidence="2 3">
    <name type="scientific">Moraxella macacae 0408225</name>
    <dbReference type="NCBI Taxonomy" id="1230338"/>
    <lineage>
        <taxon>Bacteria</taxon>
        <taxon>Pseudomonadati</taxon>
        <taxon>Pseudomonadota</taxon>
        <taxon>Gammaproteobacteria</taxon>
        <taxon>Moraxellales</taxon>
        <taxon>Moraxellaceae</taxon>
        <taxon>Moraxella</taxon>
    </lineage>
</organism>
<evidence type="ECO:0000313" key="3">
    <source>
        <dbReference type="Proteomes" id="UP000023795"/>
    </source>
</evidence>
<feature type="transmembrane region" description="Helical" evidence="1">
    <location>
        <begin position="47"/>
        <end position="66"/>
    </location>
</feature>
<keyword evidence="1" id="KW-0812">Transmembrane</keyword>
<feature type="transmembrane region" description="Helical" evidence="1">
    <location>
        <begin position="12"/>
        <end position="35"/>
    </location>
</feature>
<evidence type="ECO:0008006" key="4">
    <source>
        <dbReference type="Google" id="ProtNLM"/>
    </source>
</evidence>
<keyword evidence="1" id="KW-0472">Membrane</keyword>
<keyword evidence="3" id="KW-1185">Reference proteome</keyword>
<dbReference type="STRING" id="1230338.MOMA_05836"/>
<evidence type="ECO:0000256" key="1">
    <source>
        <dbReference type="SAM" id="Phobius"/>
    </source>
</evidence>
<protein>
    <recommendedName>
        <fullName evidence="4">MFS transporter</fullName>
    </recommendedName>
</protein>
<dbReference type="OrthoDB" id="6649063at2"/>
<proteinExistence type="predicted"/>
<accession>L2F4Y2</accession>
<dbReference type="PATRIC" id="fig|1230338.3.peg.1240"/>
<keyword evidence="1" id="KW-1133">Transmembrane helix</keyword>
<gene>
    <name evidence="2" type="ORF">MOMA_05836</name>
</gene>